<evidence type="ECO:0000313" key="2">
    <source>
        <dbReference type="Proteomes" id="UP000199161"/>
    </source>
</evidence>
<protein>
    <submittedName>
        <fullName evidence="1">Uncharacterized protein</fullName>
    </submittedName>
</protein>
<gene>
    <name evidence="1" type="ORF">SAMN05444422_102515</name>
</gene>
<dbReference type="OrthoDB" id="190764at2157"/>
<evidence type="ECO:0000313" key="1">
    <source>
        <dbReference type="EMBL" id="SFB87531.1"/>
    </source>
</evidence>
<accession>A0A1I1EKC9</accession>
<organism evidence="1 2">
    <name type="scientific">Natronobacterium haloterrestre</name>
    <name type="common">Halobiforma haloterrestris</name>
    <dbReference type="NCBI Taxonomy" id="148448"/>
    <lineage>
        <taxon>Archaea</taxon>
        <taxon>Methanobacteriati</taxon>
        <taxon>Methanobacteriota</taxon>
        <taxon>Stenosarchaea group</taxon>
        <taxon>Halobacteria</taxon>
        <taxon>Halobacteriales</taxon>
        <taxon>Natrialbaceae</taxon>
        <taxon>Natronobacterium</taxon>
    </lineage>
</organism>
<name>A0A1I1EKC9_NATHA</name>
<reference evidence="2" key="1">
    <citation type="submission" date="2016-10" db="EMBL/GenBank/DDBJ databases">
        <authorList>
            <person name="Varghese N."/>
            <person name="Submissions S."/>
        </authorList>
    </citation>
    <scope>NUCLEOTIDE SEQUENCE [LARGE SCALE GENOMIC DNA]</scope>
    <source>
        <strain evidence="2">DSM 13078</strain>
    </source>
</reference>
<proteinExistence type="predicted"/>
<dbReference type="Proteomes" id="UP000199161">
    <property type="component" value="Unassembled WGS sequence"/>
</dbReference>
<dbReference type="EMBL" id="FOKW01000002">
    <property type="protein sequence ID" value="SFB87531.1"/>
    <property type="molecule type" value="Genomic_DNA"/>
</dbReference>
<dbReference type="AlphaFoldDB" id="A0A1I1EKC9"/>
<dbReference type="RefSeq" id="WP_089786401.1">
    <property type="nucleotide sequence ID" value="NZ_FOKW01000002.1"/>
</dbReference>
<sequence length="88" mass="9919">MSTSNYRRIDIDLESDLGMDVPPGEPARASLELAYEEDGGRTVTLEHGEDEWILEFDENGRCVDRDPPARQMPGWVSEAVELVKGELR</sequence>
<keyword evidence="2" id="KW-1185">Reference proteome</keyword>